<keyword evidence="2" id="KW-0614">Plasmid</keyword>
<sequence>MPGNRCKYKNSLLRYKNRPCRERKHRSGGEKQKGSRGIRRGQGYRLVFQFPIRQAVHVHPMPFSHLTFGGLLPLYRYFSAHCAMRALNTLYQPVPHVHGVSCCRSDAERQSRPEVVARTGFHELVRGLARYLTGGHFRLLPDGFWCQNRRESDPAHYLRRYRDVFLSTGGTFQRPDITAIQRGGRPVNKAVCIKGNDSNLLIVFYVQIMPDDFVMQLHRF</sequence>
<accession>A0A896YZL2</accession>
<gene>
    <name evidence="2" type="ORF">NOOHOHFM_00118</name>
</gene>
<reference evidence="2" key="1">
    <citation type="submission" date="2020-12" db="EMBL/GenBank/DDBJ databases">
        <authorList>
            <person name="Locke R.K."/>
        </authorList>
    </citation>
    <scope>NUCLEOTIDE SEQUENCE</scope>
    <source>
        <strain evidence="2">893916</strain>
        <plasmid evidence="2">pINV</plasmid>
    </source>
</reference>
<organism evidence="2">
    <name type="scientific">Shigella sonnei</name>
    <dbReference type="NCBI Taxonomy" id="624"/>
    <lineage>
        <taxon>Bacteria</taxon>
        <taxon>Pseudomonadati</taxon>
        <taxon>Pseudomonadota</taxon>
        <taxon>Gammaproteobacteria</taxon>
        <taxon>Enterobacterales</taxon>
        <taxon>Enterobacteriaceae</taxon>
        <taxon>Shigella</taxon>
    </lineage>
</organism>
<dbReference type="EMBL" id="MW396859">
    <property type="protein sequence ID" value="QSE36410.1"/>
    <property type="molecule type" value="Genomic_DNA"/>
</dbReference>
<reference evidence="2" key="2">
    <citation type="submission" date="2021-03" db="EMBL/GenBank/DDBJ databases">
        <title>Acquisition and loss of CTX-M plasmids in Shigella species associated with MSM transmission in the UK.</title>
        <authorList>
            <person name="Greig D.R."/>
            <person name="Jenkins C."/>
            <person name="Dallman T.J."/>
            <person name="Cowley L.A."/>
        </authorList>
    </citation>
    <scope>NUCLEOTIDE SEQUENCE</scope>
    <source>
        <strain evidence="2">893916</strain>
        <plasmid evidence="2">pINV</plasmid>
    </source>
</reference>
<geneLocation type="plasmid" evidence="2">
    <name>pINV</name>
</geneLocation>
<evidence type="ECO:0000256" key="1">
    <source>
        <dbReference type="SAM" id="MobiDB-lite"/>
    </source>
</evidence>
<protein>
    <submittedName>
        <fullName evidence="2">Uncharacterized protein</fullName>
    </submittedName>
</protein>
<name>A0A896YZL2_SHISO</name>
<feature type="compositionally biased region" description="Basic residues" evidence="1">
    <location>
        <begin position="17"/>
        <end position="26"/>
    </location>
</feature>
<dbReference type="AlphaFoldDB" id="A0A896YZL2"/>
<proteinExistence type="predicted"/>
<evidence type="ECO:0000313" key="2">
    <source>
        <dbReference type="EMBL" id="QSE36410.1"/>
    </source>
</evidence>
<feature type="region of interest" description="Disordered" evidence="1">
    <location>
        <begin position="17"/>
        <end position="38"/>
    </location>
</feature>